<comment type="caution">
    <text evidence="1">The sequence shown here is derived from an EMBL/GenBank/DDBJ whole genome shotgun (WGS) entry which is preliminary data.</text>
</comment>
<dbReference type="OrthoDB" id="6717615at2"/>
<reference evidence="1 2" key="1">
    <citation type="submission" date="2016-10" db="EMBL/GenBank/DDBJ databases">
        <title>Draft Genome sequence of Alkanindiges sp. strain H1.</title>
        <authorList>
            <person name="Subhash Y."/>
            <person name="Lee S."/>
        </authorList>
    </citation>
    <scope>NUCLEOTIDE SEQUENCE [LARGE SCALE GENOMIC DNA]</scope>
    <source>
        <strain evidence="1 2">H1</strain>
    </source>
</reference>
<sequence length="99" mass="11220">MGKKLSGRTLAVSLIPNRLHKTEFDPECNLNVRYPFCDDDQVMLSFHEVVDMLERAREVGKLEASASQQDKSINYLLAFGQPATARLVKITRRLLKKAS</sequence>
<evidence type="ECO:0000313" key="1">
    <source>
        <dbReference type="EMBL" id="ONG39497.1"/>
    </source>
</evidence>
<dbReference type="Proteomes" id="UP000192132">
    <property type="component" value="Unassembled WGS sequence"/>
</dbReference>
<evidence type="ECO:0000313" key="2">
    <source>
        <dbReference type="Proteomes" id="UP000192132"/>
    </source>
</evidence>
<dbReference type="RefSeq" id="WP_076878286.1">
    <property type="nucleotide sequence ID" value="NZ_MLCN01000023.1"/>
</dbReference>
<gene>
    <name evidence="1" type="ORF">BKE30_09025</name>
</gene>
<dbReference type="AlphaFoldDB" id="A0A1S8CTK4"/>
<proteinExistence type="predicted"/>
<accession>A0A1S8CTK4</accession>
<protein>
    <submittedName>
        <fullName evidence="1">Uncharacterized protein</fullName>
    </submittedName>
</protein>
<name>A0A1S8CTK4_9GAMM</name>
<organism evidence="1 2">
    <name type="scientific">Alkanindiges hydrocarboniclasticus</name>
    <dbReference type="NCBI Taxonomy" id="1907941"/>
    <lineage>
        <taxon>Bacteria</taxon>
        <taxon>Pseudomonadati</taxon>
        <taxon>Pseudomonadota</taxon>
        <taxon>Gammaproteobacteria</taxon>
        <taxon>Moraxellales</taxon>
        <taxon>Moraxellaceae</taxon>
        <taxon>Alkanindiges</taxon>
    </lineage>
</organism>
<dbReference type="EMBL" id="MLCN01000023">
    <property type="protein sequence ID" value="ONG39497.1"/>
    <property type="molecule type" value="Genomic_DNA"/>
</dbReference>
<keyword evidence="2" id="KW-1185">Reference proteome</keyword>